<keyword evidence="3" id="KW-0346">Stress response</keyword>
<reference evidence="3 4" key="1">
    <citation type="submission" date="2016-10" db="EMBL/GenBank/DDBJ databases">
        <authorList>
            <person name="de Groot N.N."/>
        </authorList>
    </citation>
    <scope>NUCLEOTIDE SEQUENCE [LARGE SCALE GENOMIC DNA]</scope>
    <source>
        <strain evidence="3 4">DSM 29439</strain>
    </source>
</reference>
<dbReference type="PANTHER" id="PTHR35535:SF1">
    <property type="entry name" value="HEAT SHOCK PROTEIN HSLJ"/>
    <property type="match status" value="1"/>
</dbReference>
<evidence type="ECO:0000256" key="1">
    <source>
        <dbReference type="SAM" id="SignalP"/>
    </source>
</evidence>
<sequence length="132" mass="14579">MKPTLLIPAALASLALSACTDETISGYADRETVWTLLEIDRKPFDSNATITFPKPGQIVGEAPCNSYSSEQKAPYPWFEIGPIAATRRACDALDHESQYFTALTEMRQIEVQGDMLIMSNETGGQMVFLSQR</sequence>
<keyword evidence="4" id="KW-1185">Reference proteome</keyword>
<dbReference type="RefSeq" id="WP_091428065.1">
    <property type="nucleotide sequence ID" value="NZ_FOJB01000001.1"/>
</dbReference>
<dbReference type="EMBL" id="FOJB01000001">
    <property type="protein sequence ID" value="SEV95586.1"/>
    <property type="molecule type" value="Genomic_DNA"/>
</dbReference>
<dbReference type="InterPro" id="IPR053147">
    <property type="entry name" value="Hsp_HslJ-like"/>
</dbReference>
<dbReference type="InterPro" id="IPR005184">
    <property type="entry name" value="DUF306_Meta_HslJ"/>
</dbReference>
<evidence type="ECO:0000313" key="4">
    <source>
        <dbReference type="Proteomes" id="UP000199650"/>
    </source>
</evidence>
<dbReference type="Gene3D" id="2.40.128.270">
    <property type="match status" value="1"/>
</dbReference>
<dbReference type="Pfam" id="PF03724">
    <property type="entry name" value="META"/>
    <property type="match status" value="1"/>
</dbReference>
<feature type="domain" description="DUF306" evidence="2">
    <location>
        <begin position="31"/>
        <end position="127"/>
    </location>
</feature>
<name>A0A1I0N3I2_9RHOB</name>
<dbReference type="PANTHER" id="PTHR35535">
    <property type="entry name" value="HEAT SHOCK PROTEIN HSLJ"/>
    <property type="match status" value="1"/>
</dbReference>
<dbReference type="PROSITE" id="PS51257">
    <property type="entry name" value="PROKAR_LIPOPROTEIN"/>
    <property type="match status" value="1"/>
</dbReference>
<dbReference type="AlphaFoldDB" id="A0A1I0N3I2"/>
<organism evidence="3 4">
    <name type="scientific">Aliiroseovarius sediminilitoris</name>
    <dbReference type="NCBI Taxonomy" id="1173584"/>
    <lineage>
        <taxon>Bacteria</taxon>
        <taxon>Pseudomonadati</taxon>
        <taxon>Pseudomonadota</taxon>
        <taxon>Alphaproteobacteria</taxon>
        <taxon>Rhodobacterales</taxon>
        <taxon>Paracoccaceae</taxon>
        <taxon>Aliiroseovarius</taxon>
    </lineage>
</organism>
<feature type="signal peptide" evidence="1">
    <location>
        <begin position="1"/>
        <end position="20"/>
    </location>
</feature>
<protein>
    <submittedName>
        <fullName evidence="3">Heat shock protein HslJ</fullName>
    </submittedName>
</protein>
<proteinExistence type="predicted"/>
<evidence type="ECO:0000313" key="3">
    <source>
        <dbReference type="EMBL" id="SEV95586.1"/>
    </source>
</evidence>
<evidence type="ECO:0000259" key="2">
    <source>
        <dbReference type="Pfam" id="PF03724"/>
    </source>
</evidence>
<keyword evidence="1" id="KW-0732">Signal</keyword>
<dbReference type="Proteomes" id="UP000199650">
    <property type="component" value="Unassembled WGS sequence"/>
</dbReference>
<dbReference type="InterPro" id="IPR038670">
    <property type="entry name" value="HslJ-like_sf"/>
</dbReference>
<dbReference type="STRING" id="1173584.SAMN05444851_0534"/>
<dbReference type="OrthoDB" id="7777568at2"/>
<accession>A0A1I0N3I2</accession>
<feature type="chain" id="PRO_5011709637" evidence="1">
    <location>
        <begin position="21"/>
        <end position="132"/>
    </location>
</feature>
<gene>
    <name evidence="3" type="ORF">SAMN05444851_0534</name>
</gene>